<evidence type="ECO:0000256" key="2">
    <source>
        <dbReference type="ARBA" id="ARBA00022771"/>
    </source>
</evidence>
<feature type="domain" description="Zinc finger DksA/TraR C4-type" evidence="4">
    <location>
        <begin position="41"/>
        <end position="74"/>
    </location>
</feature>
<accession>D9PFD8</accession>
<feature type="non-terminal residue" evidence="5">
    <location>
        <position position="1"/>
    </location>
</feature>
<dbReference type="EMBL" id="ADZX01000052">
    <property type="protein sequence ID" value="EFK97720.1"/>
    <property type="molecule type" value="Genomic_DNA"/>
</dbReference>
<dbReference type="PANTHER" id="PTHR33823:SF4">
    <property type="entry name" value="GENERAL STRESS PROTEIN 16O"/>
    <property type="match status" value="1"/>
</dbReference>
<dbReference type="GO" id="GO:0008270">
    <property type="term" value="F:zinc ion binding"/>
    <property type="evidence" value="ECO:0007669"/>
    <property type="project" value="UniProtKB-KW"/>
</dbReference>
<evidence type="ECO:0000259" key="4">
    <source>
        <dbReference type="Pfam" id="PF01258"/>
    </source>
</evidence>
<dbReference type="InterPro" id="IPR000962">
    <property type="entry name" value="Znf_DskA_TraR"/>
</dbReference>
<dbReference type="AlphaFoldDB" id="D9PFD8"/>
<sequence>GNDADENASEVDIYTTNIAMEETLEKELRDVRNSLKRIADGKYGICKFCKKTIEVARLKIRPTSASCVACKQKLQDNPDKSIQELFGNGAKE</sequence>
<dbReference type="Pfam" id="PF01258">
    <property type="entry name" value="zf-dskA_traR"/>
    <property type="match status" value="1"/>
</dbReference>
<evidence type="ECO:0000313" key="5">
    <source>
        <dbReference type="EMBL" id="EFK97720.1"/>
    </source>
</evidence>
<comment type="caution">
    <text evidence="5">The sequence shown here is derived from an EMBL/GenBank/DDBJ whole genome shotgun (WGS) entry which is preliminary data.</text>
</comment>
<protein>
    <submittedName>
        <fullName evidence="5">Transcriptional regulator, TraR/DksA family</fullName>
    </submittedName>
</protein>
<dbReference type="SUPFAM" id="SSF57716">
    <property type="entry name" value="Glucocorticoid receptor-like (DNA-binding domain)"/>
    <property type="match status" value="1"/>
</dbReference>
<evidence type="ECO:0000256" key="1">
    <source>
        <dbReference type="ARBA" id="ARBA00022723"/>
    </source>
</evidence>
<keyword evidence="1" id="KW-0479">Metal-binding</keyword>
<keyword evidence="2" id="KW-0863">Zinc-finger</keyword>
<gene>
    <name evidence="5" type="ORF">LDC_0217</name>
</gene>
<reference evidence="5" key="2">
    <citation type="journal article" date="2011" name="Microb. Ecol.">
        <title>Taxonomic and Functional Metagenomic Profiling of the Microbial Community in the Anoxic Sediment of a Sub-saline Shallow Lake (Laguna de Carrizo, Central Spain).</title>
        <authorList>
            <person name="Ferrer M."/>
            <person name="Guazzaroni M.E."/>
            <person name="Richter M."/>
            <person name="Garcia-Salamanca A."/>
            <person name="Yarza P."/>
            <person name="Suarez-Suarez A."/>
            <person name="Solano J."/>
            <person name="Alcaide M."/>
            <person name="van Dillewijn P."/>
            <person name="Molina-Henares M.A."/>
            <person name="Lopez-Cortes N."/>
            <person name="Al-Ramahi Y."/>
            <person name="Guerrero C."/>
            <person name="Acosta A."/>
            <person name="de Eugenio L.I."/>
            <person name="Martinez V."/>
            <person name="Marques S."/>
            <person name="Rojo F."/>
            <person name="Santero E."/>
            <person name="Genilloud O."/>
            <person name="Perez-Perez J."/>
            <person name="Rossello-Mora R."/>
            <person name="Ramos J.L."/>
        </authorList>
    </citation>
    <scope>NUCLEOTIDE SEQUENCE</scope>
</reference>
<dbReference type="PROSITE" id="PS51128">
    <property type="entry name" value="ZF_DKSA_2"/>
    <property type="match status" value="1"/>
</dbReference>
<dbReference type="PANTHER" id="PTHR33823">
    <property type="entry name" value="RNA POLYMERASE-BINDING TRANSCRIPTION FACTOR DKSA-RELATED"/>
    <property type="match status" value="1"/>
</dbReference>
<organism evidence="5">
    <name type="scientific">sediment metagenome</name>
    <dbReference type="NCBI Taxonomy" id="749907"/>
    <lineage>
        <taxon>unclassified sequences</taxon>
        <taxon>metagenomes</taxon>
        <taxon>ecological metagenomes</taxon>
    </lineage>
</organism>
<evidence type="ECO:0000256" key="3">
    <source>
        <dbReference type="ARBA" id="ARBA00022833"/>
    </source>
</evidence>
<proteinExistence type="predicted"/>
<keyword evidence="3" id="KW-0862">Zinc</keyword>
<dbReference type="Gene3D" id="1.20.120.910">
    <property type="entry name" value="DksA, coiled-coil domain"/>
    <property type="match status" value="1"/>
</dbReference>
<reference evidence="5" key="1">
    <citation type="submission" date="2010-07" db="EMBL/GenBank/DDBJ databases">
        <authorList>
            <consortium name="CONSOLIDER consortium CSD2007-00005"/>
            <person name="Guazzaroni M.-E."/>
            <person name="Richter M."/>
            <person name="Garcia-Salamanca A."/>
            <person name="Yarza P."/>
            <person name="Ferrer M."/>
        </authorList>
    </citation>
    <scope>NUCLEOTIDE SEQUENCE</scope>
</reference>
<name>D9PFD8_9ZZZZ</name>